<dbReference type="GO" id="GO:0005829">
    <property type="term" value="C:cytosol"/>
    <property type="evidence" value="ECO:0007669"/>
    <property type="project" value="TreeGrafter"/>
</dbReference>
<evidence type="ECO:0000313" key="7">
    <source>
        <dbReference type="Proteomes" id="UP000315403"/>
    </source>
</evidence>
<dbReference type="Gene3D" id="1.10.10.10">
    <property type="entry name" value="Winged helix-like DNA-binding domain superfamily/Winged helix DNA-binding domain"/>
    <property type="match status" value="1"/>
</dbReference>
<dbReference type="InterPro" id="IPR050397">
    <property type="entry name" value="Env_Response_Regulators"/>
</dbReference>
<dbReference type="CDD" id="cd00038">
    <property type="entry name" value="CAP_ED"/>
    <property type="match status" value="1"/>
</dbReference>
<feature type="domain" description="HTH crp-type" evidence="5">
    <location>
        <begin position="155"/>
        <end position="224"/>
    </location>
</feature>
<dbReference type="GO" id="GO:0003677">
    <property type="term" value="F:DNA binding"/>
    <property type="evidence" value="ECO:0007669"/>
    <property type="project" value="UniProtKB-KW"/>
</dbReference>
<dbReference type="Pfam" id="PF00027">
    <property type="entry name" value="cNMP_binding"/>
    <property type="match status" value="1"/>
</dbReference>
<dbReference type="EMBL" id="SZUV01000001">
    <property type="protein sequence ID" value="TQN50531.1"/>
    <property type="molecule type" value="Genomic_DNA"/>
</dbReference>
<dbReference type="PANTHER" id="PTHR24567:SF75">
    <property type="entry name" value="FUMARATE AND NITRATE REDUCTION REGULATORY PROTEIN"/>
    <property type="match status" value="1"/>
</dbReference>
<dbReference type="SMART" id="SM00100">
    <property type="entry name" value="cNMP"/>
    <property type="match status" value="1"/>
</dbReference>
<dbReference type="InterPro" id="IPR036388">
    <property type="entry name" value="WH-like_DNA-bd_sf"/>
</dbReference>
<keyword evidence="1" id="KW-0805">Transcription regulation</keyword>
<dbReference type="InterPro" id="IPR000595">
    <property type="entry name" value="cNMP-bd_dom"/>
</dbReference>
<proteinExistence type="predicted"/>
<dbReference type="PROSITE" id="PS50042">
    <property type="entry name" value="CNMP_BINDING_3"/>
    <property type="match status" value="1"/>
</dbReference>
<dbReference type="PROSITE" id="PS51063">
    <property type="entry name" value="HTH_CRP_2"/>
    <property type="match status" value="1"/>
</dbReference>
<dbReference type="SUPFAM" id="SSF46785">
    <property type="entry name" value="Winged helix' DNA-binding domain"/>
    <property type="match status" value="1"/>
</dbReference>
<accession>A0A543Q2I1</accession>
<dbReference type="CDD" id="cd00092">
    <property type="entry name" value="HTH_CRP"/>
    <property type="match status" value="1"/>
</dbReference>
<evidence type="ECO:0000256" key="1">
    <source>
        <dbReference type="ARBA" id="ARBA00023015"/>
    </source>
</evidence>
<name>A0A543Q2I1_ACITH</name>
<protein>
    <submittedName>
        <fullName evidence="6">Fumarate and nitrate reduction regulatory protein</fullName>
    </submittedName>
</protein>
<dbReference type="InterPro" id="IPR014710">
    <property type="entry name" value="RmlC-like_jellyroll"/>
</dbReference>
<dbReference type="InterPro" id="IPR012318">
    <property type="entry name" value="HTH_CRP"/>
</dbReference>
<dbReference type="PANTHER" id="PTHR24567">
    <property type="entry name" value="CRP FAMILY TRANSCRIPTIONAL REGULATORY PROTEIN"/>
    <property type="match status" value="1"/>
</dbReference>
<dbReference type="SUPFAM" id="SSF51206">
    <property type="entry name" value="cAMP-binding domain-like"/>
    <property type="match status" value="1"/>
</dbReference>
<dbReference type="AlphaFoldDB" id="A0A543Q2I1"/>
<feature type="domain" description="Cyclic nucleotide-binding" evidence="4">
    <location>
        <begin position="22"/>
        <end position="123"/>
    </location>
</feature>
<reference evidence="6 7" key="1">
    <citation type="submission" date="2019-03" db="EMBL/GenBank/DDBJ databases">
        <title>New insights into Acidothiobacillus thiooxidans sulfur metabolism through coupled gene expression, solution geochemistry, microscopy and spectroscopy analyses.</title>
        <authorList>
            <person name="Camacho D."/>
            <person name="Frazao R."/>
            <person name="Fouillen A."/>
            <person name="Nanci A."/>
            <person name="Lang B.F."/>
            <person name="Apte S.C."/>
            <person name="Baron C."/>
            <person name="Warren L.A."/>
        </authorList>
    </citation>
    <scope>NUCLEOTIDE SEQUENCE [LARGE SCALE GENOMIC DNA]</scope>
    <source>
        <strain evidence="6 7">ATCC 19377</strain>
    </source>
</reference>
<dbReference type="GO" id="GO:0003700">
    <property type="term" value="F:DNA-binding transcription factor activity"/>
    <property type="evidence" value="ECO:0007669"/>
    <property type="project" value="TreeGrafter"/>
</dbReference>
<sequence length="239" mass="27059">MNSEIASKRSDCLQCRMRDQSIFAGLNTEELCSLGMEVQDIEGRQGDVLYRMKEPARYAYTLRNGAVKLVSSLESGQEVIVRLLHHGDLLGFEGMQGEHHRHSAIVLAPSQLCRLDLAELQRLSERLPKVRAAILQRWQDALQKSEERIIELGAKRAEARLATFLLQWARRYPQLRSLPFPLTRTDIAAFLGLSTEHVSRIMADFKRKALIQEQGSQLEILKPKSLAHIAGLSEAHKPD</sequence>
<keyword evidence="2" id="KW-0238">DNA-binding</keyword>
<dbReference type="Gene3D" id="2.60.120.10">
    <property type="entry name" value="Jelly Rolls"/>
    <property type="match status" value="1"/>
</dbReference>
<evidence type="ECO:0000313" key="6">
    <source>
        <dbReference type="EMBL" id="TQN50531.1"/>
    </source>
</evidence>
<evidence type="ECO:0000256" key="3">
    <source>
        <dbReference type="ARBA" id="ARBA00023163"/>
    </source>
</evidence>
<organism evidence="6 7">
    <name type="scientific">Acidithiobacillus thiooxidans ATCC 19377</name>
    <dbReference type="NCBI Taxonomy" id="637390"/>
    <lineage>
        <taxon>Bacteria</taxon>
        <taxon>Pseudomonadati</taxon>
        <taxon>Pseudomonadota</taxon>
        <taxon>Acidithiobacillia</taxon>
        <taxon>Acidithiobacillales</taxon>
        <taxon>Acidithiobacillaceae</taxon>
        <taxon>Acidithiobacillus</taxon>
    </lineage>
</organism>
<dbReference type="PRINTS" id="PR00034">
    <property type="entry name" value="HTHCRP"/>
</dbReference>
<dbReference type="RefSeq" id="WP_210434742.1">
    <property type="nucleotide sequence ID" value="NZ_SZUV01000001.1"/>
</dbReference>
<dbReference type="InterPro" id="IPR018490">
    <property type="entry name" value="cNMP-bd_dom_sf"/>
</dbReference>
<evidence type="ECO:0000259" key="5">
    <source>
        <dbReference type="PROSITE" id="PS51063"/>
    </source>
</evidence>
<evidence type="ECO:0000259" key="4">
    <source>
        <dbReference type="PROSITE" id="PS50042"/>
    </source>
</evidence>
<comment type="caution">
    <text evidence="6">The sequence shown here is derived from an EMBL/GenBank/DDBJ whole genome shotgun (WGS) entry which is preliminary data.</text>
</comment>
<dbReference type="Pfam" id="PF13545">
    <property type="entry name" value="HTH_Crp_2"/>
    <property type="match status" value="1"/>
</dbReference>
<dbReference type="Proteomes" id="UP000315403">
    <property type="component" value="Unassembled WGS sequence"/>
</dbReference>
<keyword evidence="3" id="KW-0804">Transcription</keyword>
<evidence type="ECO:0000256" key="2">
    <source>
        <dbReference type="ARBA" id="ARBA00023125"/>
    </source>
</evidence>
<gene>
    <name evidence="6" type="primary">fnr_2</name>
    <name evidence="6" type="ORF">DLNHIDIE_00384</name>
</gene>
<dbReference type="SMART" id="SM00419">
    <property type="entry name" value="HTH_CRP"/>
    <property type="match status" value="1"/>
</dbReference>
<dbReference type="InterPro" id="IPR036390">
    <property type="entry name" value="WH_DNA-bd_sf"/>
</dbReference>